<dbReference type="Pfam" id="PF03466">
    <property type="entry name" value="LysR_substrate"/>
    <property type="match status" value="1"/>
</dbReference>
<dbReference type="EMBL" id="AAOE01000011">
    <property type="protein sequence ID" value="EAR09274.1"/>
    <property type="molecule type" value="Genomic_DNA"/>
</dbReference>
<name>A4BET9_9GAMM</name>
<dbReference type="PROSITE" id="PS50931">
    <property type="entry name" value="HTH_LYSR"/>
    <property type="match status" value="1"/>
</dbReference>
<evidence type="ECO:0000259" key="5">
    <source>
        <dbReference type="PROSITE" id="PS50931"/>
    </source>
</evidence>
<dbReference type="PRINTS" id="PR00039">
    <property type="entry name" value="HTHLYSR"/>
</dbReference>
<evidence type="ECO:0000256" key="3">
    <source>
        <dbReference type="ARBA" id="ARBA00023125"/>
    </source>
</evidence>
<comment type="caution">
    <text evidence="6">The sequence shown here is derived from an EMBL/GenBank/DDBJ whole genome shotgun (WGS) entry which is preliminary data.</text>
</comment>
<dbReference type="STRING" id="314283.MED297_18338"/>
<evidence type="ECO:0000256" key="4">
    <source>
        <dbReference type="ARBA" id="ARBA00023163"/>
    </source>
</evidence>
<dbReference type="GO" id="GO:0003700">
    <property type="term" value="F:DNA-binding transcription factor activity"/>
    <property type="evidence" value="ECO:0007669"/>
    <property type="project" value="InterPro"/>
</dbReference>
<dbReference type="PANTHER" id="PTHR30126">
    <property type="entry name" value="HTH-TYPE TRANSCRIPTIONAL REGULATOR"/>
    <property type="match status" value="1"/>
</dbReference>
<keyword evidence="7" id="KW-1185">Reference proteome</keyword>
<dbReference type="InterPro" id="IPR036388">
    <property type="entry name" value="WH-like_DNA-bd_sf"/>
</dbReference>
<dbReference type="FunFam" id="1.10.10.10:FF:000001">
    <property type="entry name" value="LysR family transcriptional regulator"/>
    <property type="match status" value="1"/>
</dbReference>
<evidence type="ECO:0000313" key="7">
    <source>
        <dbReference type="Proteomes" id="UP000005953"/>
    </source>
</evidence>
<keyword evidence="2" id="KW-0805">Transcription regulation</keyword>
<dbReference type="Gene3D" id="1.10.10.10">
    <property type="entry name" value="Winged helix-like DNA-binding domain superfamily/Winged helix DNA-binding domain"/>
    <property type="match status" value="1"/>
</dbReference>
<keyword evidence="3" id="KW-0238">DNA-binding</keyword>
<dbReference type="SUPFAM" id="SSF46785">
    <property type="entry name" value="Winged helix' DNA-binding domain"/>
    <property type="match status" value="1"/>
</dbReference>
<dbReference type="InterPro" id="IPR000847">
    <property type="entry name" value="LysR_HTH_N"/>
</dbReference>
<dbReference type="HOGENOM" id="CLU_039613_6_1_6"/>
<dbReference type="SUPFAM" id="SSF53850">
    <property type="entry name" value="Periplasmic binding protein-like II"/>
    <property type="match status" value="1"/>
</dbReference>
<proteinExistence type="inferred from homology"/>
<keyword evidence="4" id="KW-0804">Transcription</keyword>
<dbReference type="InterPro" id="IPR036390">
    <property type="entry name" value="WH_DNA-bd_sf"/>
</dbReference>
<dbReference type="InterPro" id="IPR005119">
    <property type="entry name" value="LysR_subst-bd"/>
</dbReference>
<feature type="domain" description="HTH lysR-type" evidence="5">
    <location>
        <begin position="3"/>
        <end position="60"/>
    </location>
</feature>
<gene>
    <name evidence="6" type="ORF">MED297_18338</name>
</gene>
<reference evidence="6 7" key="1">
    <citation type="submission" date="2006-02" db="EMBL/GenBank/DDBJ databases">
        <authorList>
            <person name="Pinhassi J."/>
            <person name="Pedros-Alio C."/>
            <person name="Ferriera S."/>
            <person name="Johnson J."/>
            <person name="Kravitz S."/>
            <person name="Halpern A."/>
            <person name="Remington K."/>
            <person name="Beeson K."/>
            <person name="Tran B."/>
            <person name="Rogers Y.-H."/>
            <person name="Friedman R."/>
            <person name="Venter J.C."/>
        </authorList>
    </citation>
    <scope>NUCLEOTIDE SEQUENCE [LARGE SCALE GENOMIC DNA]</scope>
    <source>
        <strain evidence="6 7">MED297</strain>
    </source>
</reference>
<dbReference type="RefSeq" id="WP_008044154.1">
    <property type="nucleotide sequence ID" value="NZ_CH724151.1"/>
</dbReference>
<dbReference type="AlphaFoldDB" id="A4BET9"/>
<dbReference type="PANTHER" id="PTHR30126:SF94">
    <property type="entry name" value="LYSR FAMILY TRANSCRIPTIONAL REGULATOR"/>
    <property type="match status" value="1"/>
</dbReference>
<dbReference type="GO" id="GO:0000976">
    <property type="term" value="F:transcription cis-regulatory region binding"/>
    <property type="evidence" value="ECO:0007669"/>
    <property type="project" value="TreeGrafter"/>
</dbReference>
<dbReference type="Pfam" id="PF00126">
    <property type="entry name" value="HTH_1"/>
    <property type="match status" value="1"/>
</dbReference>
<organism evidence="6 7">
    <name type="scientific">Reinekea blandensis MED297</name>
    <dbReference type="NCBI Taxonomy" id="314283"/>
    <lineage>
        <taxon>Bacteria</taxon>
        <taxon>Pseudomonadati</taxon>
        <taxon>Pseudomonadota</taxon>
        <taxon>Gammaproteobacteria</taxon>
        <taxon>Oceanospirillales</taxon>
        <taxon>Saccharospirillaceae</taxon>
        <taxon>Reinekea</taxon>
    </lineage>
</organism>
<dbReference type="Proteomes" id="UP000005953">
    <property type="component" value="Unassembled WGS sequence"/>
</dbReference>
<evidence type="ECO:0000256" key="1">
    <source>
        <dbReference type="ARBA" id="ARBA00009437"/>
    </source>
</evidence>
<dbReference type="OrthoDB" id="9808620at2"/>
<evidence type="ECO:0000256" key="2">
    <source>
        <dbReference type="ARBA" id="ARBA00023015"/>
    </source>
</evidence>
<protein>
    <submittedName>
        <fullName evidence="6">Transcriptional regulator</fullName>
    </submittedName>
</protein>
<dbReference type="Gene3D" id="3.40.190.10">
    <property type="entry name" value="Periplasmic binding protein-like II"/>
    <property type="match status" value="2"/>
</dbReference>
<evidence type="ECO:0000313" key="6">
    <source>
        <dbReference type="EMBL" id="EAR09274.1"/>
    </source>
</evidence>
<sequence length="297" mass="33408">MKFTLRQLQVFQQVAEQQSVSDAAKALQMSQSAASMALSQLESQLEKPLFHREGRKMTLNHWGRWLRPHALALLGNCKTIEMGMQSLDLVSGSISLGASQTPAEFVVPELVAALDRDFSHLEIGLHVENTEGVIAGLLDYRYDLGLIEGHCDDERLSLAPLCDDELVIVAGADHPYAGKDTVTLSQLEVAQWILRERGAGTREIFDLSIHEHIPRLRVHREYDQVSVILALVRQGQYLTCLSTRAVAEGVARGELVMLRVPELIMKRNFQFIWRRQDVSSELRELVLSRARHLIQIG</sequence>
<comment type="similarity">
    <text evidence="1">Belongs to the LysR transcriptional regulatory family.</text>
</comment>
<accession>A4BET9</accession>